<keyword evidence="3" id="KW-1185">Reference proteome</keyword>
<accession>A0ABT0DQJ5</accession>
<evidence type="ECO:0000313" key="2">
    <source>
        <dbReference type="EMBL" id="MCK0209543.1"/>
    </source>
</evidence>
<sequence>MNAGDSPKPASGPETPRPRRRLILCLDGTWNTADGETITSIVRLRDIIAPGRVEPEGGEPVEQHIYYDEGVGTGGCFRKLVDGATGRGLSRNIRQAYRYLAGNYREGDQIVIFGFSRGAFTARSLAGYIGASGLLRPEHCTAENERRAWDHYRTPPKDRFPAESRGLAALCFPPVRISVLGVFDTVGSLGIPGVLRSLSTRRFRFHDATLGQNVEIALHALAADEKRHSFGPALWQLPQHKAYGVVEQVWFPGVHSDVGGGYAEDGIGRVVLDWMLKRIHALGKAQQIDVALRPEARHLRESTPTDQEAAIHESRTPIFFLDRLMPSVRVIAQQRPQQRGRERMNSLPRHARPIGEYLHMTLLMRLFDAKGRPTLPNAFAPLERIAAGADAPIGFVDLDGRPYEWGRNPDTGDRMTFYQLLPAELHEPLDAFLAGRWKRNLVEPDPRTPF</sequence>
<proteinExistence type="predicted"/>
<dbReference type="EMBL" id="JALKCG010000007">
    <property type="protein sequence ID" value="MCK0209543.1"/>
    <property type="molecule type" value="Genomic_DNA"/>
</dbReference>
<feature type="domain" description="T6SS Phospholipase effector Tle1-like catalytic" evidence="1">
    <location>
        <begin position="20"/>
        <end position="277"/>
    </location>
</feature>
<organism evidence="2 3">
    <name type="scientific">Ancylobacter koreensis</name>
    <dbReference type="NCBI Taxonomy" id="266121"/>
    <lineage>
        <taxon>Bacteria</taxon>
        <taxon>Pseudomonadati</taxon>
        <taxon>Pseudomonadota</taxon>
        <taxon>Alphaproteobacteria</taxon>
        <taxon>Hyphomicrobiales</taxon>
        <taxon>Xanthobacteraceae</taxon>
        <taxon>Ancylobacter</taxon>
    </lineage>
</organism>
<dbReference type="Proteomes" id="UP001202867">
    <property type="component" value="Unassembled WGS sequence"/>
</dbReference>
<comment type="caution">
    <text evidence="2">The sequence shown here is derived from an EMBL/GenBank/DDBJ whole genome shotgun (WGS) entry which is preliminary data.</text>
</comment>
<dbReference type="PANTHER" id="PTHR33840:SF1">
    <property type="entry name" value="TLE1 PHOSPHOLIPASE DOMAIN-CONTAINING PROTEIN"/>
    <property type="match status" value="1"/>
</dbReference>
<name>A0ABT0DQJ5_9HYPH</name>
<evidence type="ECO:0000259" key="1">
    <source>
        <dbReference type="Pfam" id="PF09994"/>
    </source>
</evidence>
<dbReference type="Pfam" id="PF09994">
    <property type="entry name" value="T6SS_Tle1-like_cat"/>
    <property type="match status" value="1"/>
</dbReference>
<evidence type="ECO:0000313" key="3">
    <source>
        <dbReference type="Proteomes" id="UP001202867"/>
    </source>
</evidence>
<reference evidence="3" key="1">
    <citation type="submission" date="2023-07" db="EMBL/GenBank/DDBJ databases">
        <title>Ancylobacter moscoviensis sp. nov., facultatively methylotrophic bacteria from activated sludge and the reclassification of Starkeya novella (Starkey 1934) Kelly et al. 2000 as Ancylobacter novellus comb. nov., Starkeya koreensis Im et al. 2006 as Ancylobacter koreensis comb.nov., Angulomicrobium tetraedrale Vasil'eva et al. 1986 as Ancylobacter tetraedralis comb. nov., Angulomicrobium amanitiforme Fritz et al. 2004 as Ancylobacter amanitiformis comb. nov. and Methylorhabdus multivorans Doronina et al. 1996 as Ancylobacter multivorans comb. nov. and emended description of the genus Ancylobacter.</title>
        <authorList>
            <person name="Doronina N."/>
            <person name="Chemodurova A."/>
            <person name="Grouzdev D."/>
            <person name="Koziaeva V."/>
            <person name="Shi W."/>
            <person name="Wu L."/>
            <person name="Kaparullina E."/>
        </authorList>
    </citation>
    <scope>NUCLEOTIDE SEQUENCE [LARGE SCALE GENOMIC DNA]</scope>
    <source>
        <strain evidence="3">Jip08</strain>
    </source>
</reference>
<protein>
    <submittedName>
        <fullName evidence="2">DUF2235 domain-containing protein</fullName>
    </submittedName>
</protein>
<dbReference type="RefSeq" id="WP_247202041.1">
    <property type="nucleotide sequence ID" value="NZ_JALKCG010000007.1"/>
</dbReference>
<gene>
    <name evidence="2" type="ORF">MWN33_16040</name>
</gene>
<dbReference type="InterPro" id="IPR018712">
    <property type="entry name" value="Tle1-like_cat"/>
</dbReference>
<dbReference type="PANTHER" id="PTHR33840">
    <property type="match status" value="1"/>
</dbReference>